<evidence type="ECO:0000313" key="11">
    <source>
        <dbReference type="Proteomes" id="UP000283077"/>
    </source>
</evidence>
<dbReference type="PROSITE" id="PS52004">
    <property type="entry name" value="KS3_2"/>
    <property type="match status" value="1"/>
</dbReference>
<dbReference type="InterPro" id="IPR020806">
    <property type="entry name" value="PKS_PP-bd"/>
</dbReference>
<evidence type="ECO:0000256" key="1">
    <source>
        <dbReference type="ARBA" id="ARBA00001933"/>
    </source>
</evidence>
<dbReference type="InterPro" id="IPR005814">
    <property type="entry name" value="Aminotrans_3"/>
</dbReference>
<dbReference type="InterPro" id="IPR014043">
    <property type="entry name" value="Acyl_transferase_dom"/>
</dbReference>
<dbReference type="InterPro" id="IPR018201">
    <property type="entry name" value="Ketoacyl_synth_AS"/>
</dbReference>
<sequence length="1659" mass="177812">MDQQTEVKYQQAEVKYKEALRRAVGQIQKLDADLKASQAQRQSAVAVIGVGCRFPAGANDADAYWQLLAGGVDAVGPVPANRFAAEQWFDGQRQPKVSGRSYVRHASFIDDVAGFDARFFDITPVEAKALDPQQRLLLEVSWQALQHAGLDPQQLRGSNTGVFVGLGSNDYFKAHMGSLNSDNISAYALTGVHASTASGRLSYFYDWHGPCFAVDTACSSSLVALHQAVQSLRAGECDLAIVAGVNLMLTPEPFVAFSQLDALAPDGRCKTFDASADGYGRGEGCGVVVLKREADAIATGDEMLALICGSAVNQDGRSNGLTAPNGLAQQQVIRQALQAAGVQPDEVDYVELHGTGTPLGDPIEAQALAEVFADAATPVRIGSVKSQIGHLEAAAGIAGLIKLVLCIKHQQLPASLHFQKPNPLIQLEQLPLQMQTSLEQFTGRSGRPTCGISAFGFSGSNAHVVLRAPAAVVGATAEEATPRWQLLPVSAKSPAALAQLVRRYQDRALIQKDFMAYCASAWRSRASLPLRLPLLADSAVALAQQCQAAIATAAIDGATLQLPAKRSNKSMVWCFSGQGSQSLQMGLALYQHYPVFRQALDEAEQWLTTQRGWSLLALLYPADGQADEAQATLQQTSRTQPAIVAVQWALFKLWQSLGLAPAVVVGHSIGGIAAAAVAGFYTLEQALEICCIRGELMQRCGEGQMLALQMAAERWPECLAAVNSQRTDAGLVLAADNARHSITLSGDPAAIALAQQWADSQHIRNKLLDVTQAFHSPAFAGMQTEFAAAIAHIQPRQGRIPCISDVTALPLQVADLTAEYWTGQITAPVRFREAAAVACANTGILLELGGHATLSALLTADYPQQLVLCSLRKSWPADRAWLDAVGQLWQTGFDVKWQALYSEPTALLPLPAYPFDHQQFWIPLNDQTVPAGPVQESSMSFSELSALSPGAVMASAMATGSASGQLPALLQEQLQQLLSQISGLTPAEIKPDAHWFELGLDSLMVVQLQQRLLQKYQLEVAVEQLFQQHSSVSALVSYLLSEYPAELEAQLAPAPQAVTIAAAPVVSMASSTTAILRPTLPQPNLQVTTGSVLEPGLAQLLQLQLAQMDQMNQLMAQQLHLLAQTPVDFEPDLASAVPESTSHLSPEDDSVTPAKVRQPAAMAAVPADIANGQSNQARGMLFNREGLNPQQLTFVQHLVTDHVARTGQSKAYAGQYRPVLADWIASLNFSLTLKEMVYPIVSARSAGARFTDVDGNEYLDISGSYGVGFFGHNPDFVREAMQTQLALGVDLGPQNALAGEVASLICELTGVERVAFCNTGSEAVTVAVRVARTVTQRSKIVIFKDSYHGTYDGVLADNGEYGAVPSAPGIPAGMVEDVIVLRYGSDEALAAIAAQGAEIAAVLVEPVQSRKPGLQPAAFLQQLRQLTLQQGCLLIIDEIITGFRTGQKGAQQHFAVEADLVTYGKVLGGGMPLGVVAGKAKFMGCIDGGSWQFGDDSVPNQKTTVFAGTFCKHPLTMAAARAVLLRLRDSNGVLQQQVNDLTTTLVTALNQYFSTDNVPLQISHFGSLFRFEPCGGVDFRLQGLQQQLFFSLLLTKGVYVWERRTCFLSVAHQYDDIDVILQACRAAATQLRHGGFAFYRQAEQHKEAHGHAIPSALTI</sequence>
<evidence type="ECO:0000259" key="9">
    <source>
        <dbReference type="PROSITE" id="PS52004"/>
    </source>
</evidence>
<dbReference type="GO" id="GO:0071770">
    <property type="term" value="P:DIM/DIP cell wall layer assembly"/>
    <property type="evidence" value="ECO:0007669"/>
    <property type="project" value="TreeGrafter"/>
</dbReference>
<dbReference type="SMART" id="SM00825">
    <property type="entry name" value="PKS_KS"/>
    <property type="match status" value="1"/>
</dbReference>
<dbReference type="Gene3D" id="3.40.640.10">
    <property type="entry name" value="Type I PLP-dependent aspartate aminotransferase-like (Major domain)"/>
    <property type="match status" value="1"/>
</dbReference>
<keyword evidence="3" id="KW-0596">Phosphopantetheine</keyword>
<dbReference type="SUPFAM" id="SSF55048">
    <property type="entry name" value="Probable ACP-binding domain of malonyl-CoA ACP transacylase"/>
    <property type="match status" value="1"/>
</dbReference>
<dbReference type="PROSITE" id="PS00606">
    <property type="entry name" value="KS3_1"/>
    <property type="match status" value="1"/>
</dbReference>
<dbReference type="Pfam" id="PF16197">
    <property type="entry name" value="KAsynt_C_assoc"/>
    <property type="match status" value="1"/>
</dbReference>
<dbReference type="InterPro" id="IPR016036">
    <property type="entry name" value="Malonyl_transacylase_ACP-bd"/>
</dbReference>
<dbReference type="Gene3D" id="3.30.70.3290">
    <property type="match status" value="1"/>
</dbReference>
<dbReference type="UniPathway" id="UPA00094"/>
<keyword evidence="10" id="KW-0032">Aminotransferase</keyword>
<dbReference type="EMBL" id="SACS01000003">
    <property type="protein sequence ID" value="RVU40807.1"/>
    <property type="molecule type" value="Genomic_DNA"/>
</dbReference>
<dbReference type="SUPFAM" id="SSF47336">
    <property type="entry name" value="ACP-like"/>
    <property type="match status" value="1"/>
</dbReference>
<dbReference type="InterPro" id="IPR016039">
    <property type="entry name" value="Thiolase-like"/>
</dbReference>
<dbReference type="InterPro" id="IPR036736">
    <property type="entry name" value="ACP-like_sf"/>
</dbReference>
<dbReference type="InterPro" id="IPR009081">
    <property type="entry name" value="PP-bd_ACP"/>
</dbReference>
<dbReference type="GO" id="GO:0005886">
    <property type="term" value="C:plasma membrane"/>
    <property type="evidence" value="ECO:0007669"/>
    <property type="project" value="TreeGrafter"/>
</dbReference>
<dbReference type="OrthoDB" id="9778690at2"/>
<dbReference type="FunFam" id="3.40.47.10:FF:000019">
    <property type="entry name" value="Polyketide synthase type I"/>
    <property type="match status" value="1"/>
</dbReference>
<dbReference type="InterPro" id="IPR015421">
    <property type="entry name" value="PyrdxlP-dep_Trfase_major"/>
</dbReference>
<dbReference type="InterPro" id="IPR020841">
    <property type="entry name" value="PKS_Beta-ketoAc_synthase_dom"/>
</dbReference>
<evidence type="ECO:0000256" key="4">
    <source>
        <dbReference type="ARBA" id="ARBA00022553"/>
    </source>
</evidence>
<feature type="domain" description="Carrier" evidence="8">
    <location>
        <begin position="968"/>
        <end position="1043"/>
    </location>
</feature>
<feature type="domain" description="Ketosynthase family 3 (KS3)" evidence="9">
    <location>
        <begin position="42"/>
        <end position="468"/>
    </location>
</feature>
<gene>
    <name evidence="10" type="ORF">EOE67_04300</name>
</gene>
<keyword evidence="4" id="KW-0597">Phosphoprotein</keyword>
<dbReference type="Pfam" id="PF00550">
    <property type="entry name" value="PP-binding"/>
    <property type="match status" value="1"/>
</dbReference>
<dbReference type="InterPro" id="IPR050091">
    <property type="entry name" value="PKS_NRPS_Biosynth_Enz"/>
</dbReference>
<comment type="caution">
    <text evidence="10">The sequence shown here is derived from an EMBL/GenBank/DDBJ whole genome shotgun (WGS) entry which is preliminary data.</text>
</comment>
<dbReference type="SMART" id="SM01294">
    <property type="entry name" value="PKS_PP_betabranch"/>
    <property type="match status" value="1"/>
</dbReference>
<evidence type="ECO:0000256" key="5">
    <source>
        <dbReference type="ARBA" id="ARBA00022679"/>
    </source>
</evidence>
<dbReference type="SMART" id="SM00827">
    <property type="entry name" value="PKS_AT"/>
    <property type="match status" value="1"/>
</dbReference>
<dbReference type="Gene3D" id="3.40.366.10">
    <property type="entry name" value="Malonyl-Coenzyme A Acyl Carrier Protein, domain 2"/>
    <property type="match status" value="1"/>
</dbReference>
<dbReference type="Gene3D" id="3.90.1150.10">
    <property type="entry name" value="Aspartate Aminotransferase, domain 1"/>
    <property type="match status" value="1"/>
</dbReference>
<dbReference type="GO" id="GO:0008483">
    <property type="term" value="F:transaminase activity"/>
    <property type="evidence" value="ECO:0007669"/>
    <property type="project" value="UniProtKB-KW"/>
</dbReference>
<dbReference type="SUPFAM" id="SSF52151">
    <property type="entry name" value="FabD/lysophospholipase-like"/>
    <property type="match status" value="1"/>
</dbReference>
<dbReference type="PANTHER" id="PTHR43775:SF37">
    <property type="entry name" value="SI:DKEY-61P9.11"/>
    <property type="match status" value="1"/>
</dbReference>
<reference evidence="10 11" key="1">
    <citation type="submission" date="2019-01" db="EMBL/GenBank/DDBJ databases">
        <authorList>
            <person name="Chen W.-M."/>
        </authorList>
    </citation>
    <scope>NUCLEOTIDE SEQUENCE [LARGE SCALE GENOMIC DNA]</scope>
    <source>
        <strain evidence="10 11">KYPC3</strain>
    </source>
</reference>
<dbReference type="Proteomes" id="UP000283077">
    <property type="component" value="Unassembled WGS sequence"/>
</dbReference>
<dbReference type="InterPro" id="IPR014031">
    <property type="entry name" value="Ketoacyl_synth_C"/>
</dbReference>
<dbReference type="GO" id="GO:0004315">
    <property type="term" value="F:3-oxoacyl-[acyl-carrier-protein] synthase activity"/>
    <property type="evidence" value="ECO:0007669"/>
    <property type="project" value="InterPro"/>
</dbReference>
<protein>
    <submittedName>
        <fullName evidence="10">Aminotransferase class III-fold pyridoxal phosphate-dependent enzyme</fullName>
    </submittedName>
</protein>
<accession>A0A437R2A7</accession>
<dbReference type="RefSeq" id="WP_127697819.1">
    <property type="nucleotide sequence ID" value="NZ_SACS01000003.1"/>
</dbReference>
<evidence type="ECO:0000256" key="7">
    <source>
        <dbReference type="ARBA" id="ARBA00054155"/>
    </source>
</evidence>
<dbReference type="GO" id="GO:0005737">
    <property type="term" value="C:cytoplasm"/>
    <property type="evidence" value="ECO:0007669"/>
    <property type="project" value="TreeGrafter"/>
</dbReference>
<dbReference type="InterPro" id="IPR032821">
    <property type="entry name" value="PKS_assoc"/>
</dbReference>
<dbReference type="GO" id="GO:0030170">
    <property type="term" value="F:pyridoxal phosphate binding"/>
    <property type="evidence" value="ECO:0007669"/>
    <property type="project" value="InterPro"/>
</dbReference>
<dbReference type="InterPro" id="IPR015422">
    <property type="entry name" value="PyrdxlP-dep_Trfase_small"/>
</dbReference>
<comment type="cofactor">
    <cofactor evidence="1">
        <name>pyridoxal 5'-phosphate</name>
        <dbReference type="ChEBI" id="CHEBI:597326"/>
    </cofactor>
</comment>
<dbReference type="Gene3D" id="3.40.47.10">
    <property type="match status" value="1"/>
</dbReference>
<proteinExistence type="predicted"/>
<dbReference type="InterPro" id="IPR015424">
    <property type="entry name" value="PyrdxlP-dep_Trfase"/>
</dbReference>
<dbReference type="InterPro" id="IPR001227">
    <property type="entry name" value="Ac_transferase_dom_sf"/>
</dbReference>
<evidence type="ECO:0000256" key="2">
    <source>
        <dbReference type="ARBA" id="ARBA00005194"/>
    </source>
</evidence>
<keyword evidence="11" id="KW-1185">Reference proteome</keyword>
<dbReference type="CDD" id="cd00833">
    <property type="entry name" value="PKS"/>
    <property type="match status" value="1"/>
</dbReference>
<dbReference type="Pfam" id="PF00202">
    <property type="entry name" value="Aminotran_3"/>
    <property type="match status" value="1"/>
</dbReference>
<dbReference type="GO" id="GO:0004312">
    <property type="term" value="F:fatty acid synthase activity"/>
    <property type="evidence" value="ECO:0007669"/>
    <property type="project" value="TreeGrafter"/>
</dbReference>
<dbReference type="PROSITE" id="PS50075">
    <property type="entry name" value="CARRIER"/>
    <property type="match status" value="1"/>
</dbReference>
<name>A0A437R2A7_9GAMM</name>
<comment type="pathway">
    <text evidence="2">Lipid metabolism; fatty acid biosynthesis.</text>
</comment>
<dbReference type="GO" id="GO:0031177">
    <property type="term" value="F:phosphopantetheine binding"/>
    <property type="evidence" value="ECO:0007669"/>
    <property type="project" value="InterPro"/>
</dbReference>
<keyword evidence="5 10" id="KW-0808">Transferase</keyword>
<dbReference type="SUPFAM" id="SSF53901">
    <property type="entry name" value="Thiolase-like"/>
    <property type="match status" value="1"/>
</dbReference>
<dbReference type="InterPro" id="IPR049704">
    <property type="entry name" value="Aminotrans_3_PPA_site"/>
</dbReference>
<evidence type="ECO:0000256" key="3">
    <source>
        <dbReference type="ARBA" id="ARBA00022450"/>
    </source>
</evidence>
<dbReference type="SMART" id="SM00823">
    <property type="entry name" value="PKS_PP"/>
    <property type="match status" value="1"/>
</dbReference>
<dbReference type="GO" id="GO:0006633">
    <property type="term" value="P:fatty acid biosynthetic process"/>
    <property type="evidence" value="ECO:0007669"/>
    <property type="project" value="UniProtKB-UniPathway"/>
</dbReference>
<evidence type="ECO:0000259" key="8">
    <source>
        <dbReference type="PROSITE" id="PS50075"/>
    </source>
</evidence>
<dbReference type="Pfam" id="PF02801">
    <property type="entry name" value="Ketoacyl-synt_C"/>
    <property type="match status" value="1"/>
</dbReference>
<dbReference type="SUPFAM" id="SSF53383">
    <property type="entry name" value="PLP-dependent transferases"/>
    <property type="match status" value="1"/>
</dbReference>
<dbReference type="PANTHER" id="PTHR43775">
    <property type="entry name" value="FATTY ACID SYNTHASE"/>
    <property type="match status" value="1"/>
</dbReference>
<dbReference type="Gene3D" id="1.10.1200.10">
    <property type="entry name" value="ACP-like"/>
    <property type="match status" value="1"/>
</dbReference>
<comment type="function">
    <text evidence="7">Involved in production of the polyketide antibiotic thailandamide.</text>
</comment>
<dbReference type="InterPro" id="IPR014030">
    <property type="entry name" value="Ketoacyl_synth_N"/>
</dbReference>
<dbReference type="Pfam" id="PF00698">
    <property type="entry name" value="Acyl_transf_1"/>
    <property type="match status" value="1"/>
</dbReference>
<organism evidence="10 11">
    <name type="scientific">Rheinheimera riviphila</name>
    <dbReference type="NCBI Taxonomy" id="1834037"/>
    <lineage>
        <taxon>Bacteria</taxon>
        <taxon>Pseudomonadati</taxon>
        <taxon>Pseudomonadota</taxon>
        <taxon>Gammaproteobacteria</taxon>
        <taxon>Chromatiales</taxon>
        <taxon>Chromatiaceae</taxon>
        <taxon>Rheinheimera</taxon>
    </lineage>
</organism>
<evidence type="ECO:0000256" key="6">
    <source>
        <dbReference type="ARBA" id="ARBA00022898"/>
    </source>
</evidence>
<keyword evidence="6" id="KW-0663">Pyridoxal phosphate</keyword>
<evidence type="ECO:0000313" key="10">
    <source>
        <dbReference type="EMBL" id="RVU40807.1"/>
    </source>
</evidence>
<dbReference type="Pfam" id="PF00109">
    <property type="entry name" value="ketoacyl-synt"/>
    <property type="match status" value="1"/>
</dbReference>
<dbReference type="InterPro" id="IPR016035">
    <property type="entry name" value="Acyl_Trfase/lysoPLipase"/>
</dbReference>
<dbReference type="PROSITE" id="PS00600">
    <property type="entry name" value="AA_TRANSFER_CLASS_3"/>
    <property type="match status" value="1"/>
</dbReference>